<feature type="compositionally biased region" description="Low complexity" evidence="1">
    <location>
        <begin position="74"/>
        <end position="98"/>
    </location>
</feature>
<reference evidence="3 4" key="1">
    <citation type="submission" date="2019-09" db="EMBL/GenBank/DDBJ databases">
        <title>Characterization of the phylogenetic diversity of two novel species belonging to the genus Bifidobacterium: Bifidobacterium cebidarum sp. nov. and Bifidobacterium leontopitheci sp. nov.</title>
        <authorList>
            <person name="Lugli G.A."/>
            <person name="Duranti S."/>
            <person name="Milani C."/>
            <person name="Turroni F."/>
            <person name="Ventura M."/>
        </authorList>
    </citation>
    <scope>NUCLEOTIDE SEQUENCE [LARGE SCALE GENOMIC DNA]</scope>
    <source>
        <strain evidence="3 4">LMG 31471</strain>
    </source>
</reference>
<comment type="caution">
    <text evidence="3">The sequence shown here is derived from an EMBL/GenBank/DDBJ whole genome shotgun (WGS) entry which is preliminary data.</text>
</comment>
<evidence type="ECO:0000256" key="1">
    <source>
        <dbReference type="SAM" id="MobiDB-lite"/>
    </source>
</evidence>
<feature type="region of interest" description="Disordered" evidence="1">
    <location>
        <begin position="1"/>
        <end position="20"/>
    </location>
</feature>
<dbReference type="Proteomes" id="UP000441772">
    <property type="component" value="Unassembled WGS sequence"/>
</dbReference>
<evidence type="ECO:0000313" key="3">
    <source>
        <dbReference type="EMBL" id="KAB7790378.1"/>
    </source>
</evidence>
<dbReference type="AlphaFoldDB" id="A0A6I1GQK3"/>
<dbReference type="EMBL" id="WBVT01000013">
    <property type="protein sequence ID" value="KAB7790378.1"/>
    <property type="molecule type" value="Genomic_DNA"/>
</dbReference>
<proteinExistence type="predicted"/>
<protein>
    <submittedName>
        <fullName evidence="3">Uncharacterized protein</fullName>
    </submittedName>
</protein>
<feature type="transmembrane region" description="Helical" evidence="2">
    <location>
        <begin position="35"/>
        <end position="57"/>
    </location>
</feature>
<feature type="compositionally biased region" description="Polar residues" evidence="1">
    <location>
        <begin position="119"/>
        <end position="129"/>
    </location>
</feature>
<keyword evidence="2" id="KW-0472">Membrane</keyword>
<evidence type="ECO:0000313" key="4">
    <source>
        <dbReference type="Proteomes" id="UP000441772"/>
    </source>
</evidence>
<organism evidence="3 4">
    <name type="scientific">Bifidobacterium leontopitheci</name>
    <dbReference type="NCBI Taxonomy" id="2650774"/>
    <lineage>
        <taxon>Bacteria</taxon>
        <taxon>Bacillati</taxon>
        <taxon>Actinomycetota</taxon>
        <taxon>Actinomycetes</taxon>
        <taxon>Bifidobacteriales</taxon>
        <taxon>Bifidobacteriaceae</taxon>
        <taxon>Bifidobacterium</taxon>
    </lineage>
</organism>
<accession>A0A6I1GQK3</accession>
<evidence type="ECO:0000256" key="2">
    <source>
        <dbReference type="SAM" id="Phobius"/>
    </source>
</evidence>
<keyword evidence="2" id="KW-0812">Transmembrane</keyword>
<sequence>MRNTEDDQTETKETATKQAHGFAALLADKRKRVELIAAAVAVVLAAALTIAGVSGAFNKQSQSPAVRPVPSEMANGNSSSDSKSGSSTKGTGESAKSGNTSDSKADDPFSKVGDEAPSAPTTDGSTVDFSTGKPVTSDKSGDKSGSESDGQSSSTDSGSTLSPAVPLH</sequence>
<name>A0A6I1GQK3_9BIFI</name>
<feature type="compositionally biased region" description="Low complexity" evidence="1">
    <location>
        <begin position="147"/>
        <end position="162"/>
    </location>
</feature>
<feature type="region of interest" description="Disordered" evidence="1">
    <location>
        <begin position="55"/>
        <end position="168"/>
    </location>
</feature>
<feature type="compositionally biased region" description="Basic and acidic residues" evidence="1">
    <location>
        <begin position="103"/>
        <end position="114"/>
    </location>
</feature>
<keyword evidence="4" id="KW-1185">Reference proteome</keyword>
<gene>
    <name evidence="3" type="ORF">F7D09_1064</name>
</gene>
<keyword evidence="2" id="KW-1133">Transmembrane helix</keyword>
<dbReference type="RefSeq" id="WP_152234414.1">
    <property type="nucleotide sequence ID" value="NZ_JBHSKZ010000006.1"/>
</dbReference>